<organism evidence="1 2">
    <name type="scientific">Marmota monax</name>
    <name type="common">Woodchuck</name>
    <dbReference type="NCBI Taxonomy" id="9995"/>
    <lineage>
        <taxon>Eukaryota</taxon>
        <taxon>Metazoa</taxon>
        <taxon>Chordata</taxon>
        <taxon>Craniata</taxon>
        <taxon>Vertebrata</taxon>
        <taxon>Euteleostomi</taxon>
        <taxon>Mammalia</taxon>
        <taxon>Eutheria</taxon>
        <taxon>Euarchontoglires</taxon>
        <taxon>Glires</taxon>
        <taxon>Rodentia</taxon>
        <taxon>Sciuromorpha</taxon>
        <taxon>Sciuridae</taxon>
        <taxon>Xerinae</taxon>
        <taxon>Marmotini</taxon>
        <taxon>Marmota</taxon>
    </lineage>
</organism>
<keyword evidence="2" id="KW-1185">Reference proteome</keyword>
<dbReference type="Proteomes" id="UP000335636">
    <property type="component" value="Unassembled WGS sequence"/>
</dbReference>
<name>A0A5E4D4L0_MARMO</name>
<dbReference type="AlphaFoldDB" id="A0A5E4D4L0"/>
<dbReference type="EMBL" id="CABDUW010003310">
    <property type="protein sequence ID" value="VTJ89035.1"/>
    <property type="molecule type" value="Genomic_DNA"/>
</dbReference>
<reference evidence="1" key="1">
    <citation type="submission" date="2019-04" db="EMBL/GenBank/DDBJ databases">
        <authorList>
            <person name="Alioto T."/>
            <person name="Alioto T."/>
        </authorList>
    </citation>
    <scope>NUCLEOTIDE SEQUENCE [LARGE SCALE GENOMIC DNA]</scope>
</reference>
<proteinExistence type="predicted"/>
<evidence type="ECO:0000313" key="2">
    <source>
        <dbReference type="Proteomes" id="UP000335636"/>
    </source>
</evidence>
<comment type="caution">
    <text evidence="1">The sequence shown here is derived from an EMBL/GenBank/DDBJ whole genome shotgun (WGS) entry which is preliminary data.</text>
</comment>
<accession>A0A5E4D4L0</accession>
<protein>
    <submittedName>
        <fullName evidence="1">Uncharacterized protein</fullName>
    </submittedName>
</protein>
<feature type="non-terminal residue" evidence="1">
    <location>
        <position position="107"/>
    </location>
</feature>
<gene>
    <name evidence="1" type="ORF">MONAX_5E047066</name>
</gene>
<sequence length="107" mass="11654">MDVDAFRDGVLSRVGVMVALSCTFRDAALWHAVLWLAAVSRPYQVFPGAYYHMSGTMAVVAVSQDGGHMGNSTLVDGGPLRSDSQSSYTWAVARCPAWKWQPRFLSG</sequence>
<evidence type="ECO:0000313" key="1">
    <source>
        <dbReference type="EMBL" id="VTJ89035.1"/>
    </source>
</evidence>